<keyword evidence="6 9" id="KW-0863">Zinc-finger</keyword>
<dbReference type="GO" id="GO:0061630">
    <property type="term" value="F:ubiquitin protein ligase activity"/>
    <property type="evidence" value="ECO:0007669"/>
    <property type="project" value="UniProtKB-EC"/>
</dbReference>
<proteinExistence type="predicted"/>
<evidence type="ECO:0000313" key="13">
    <source>
        <dbReference type="Proteomes" id="UP000230069"/>
    </source>
</evidence>
<dbReference type="GO" id="GO:0008270">
    <property type="term" value="F:zinc ion binding"/>
    <property type="evidence" value="ECO:0007669"/>
    <property type="project" value="UniProtKB-KW"/>
</dbReference>
<dbReference type="PROSITE" id="PS50089">
    <property type="entry name" value="ZF_RING_2"/>
    <property type="match status" value="1"/>
</dbReference>
<dbReference type="OrthoDB" id="1965755at2759"/>
<dbReference type="InterPro" id="IPR045191">
    <property type="entry name" value="MBR1/2-like"/>
</dbReference>
<feature type="region of interest" description="Disordered" evidence="10">
    <location>
        <begin position="1"/>
        <end position="21"/>
    </location>
</feature>
<evidence type="ECO:0000256" key="4">
    <source>
        <dbReference type="ARBA" id="ARBA00022679"/>
    </source>
</evidence>
<protein>
    <recommendedName>
        <fullName evidence="3">RING-type E3 ubiquitin transferase</fullName>
        <ecNumber evidence="3">2.3.2.27</ecNumber>
    </recommendedName>
</protein>
<dbReference type="FunFam" id="3.30.40.10:FF:000309">
    <property type="entry name" value="E3 ubiquitin-protein ligase MBR2"/>
    <property type="match status" value="1"/>
</dbReference>
<evidence type="ECO:0000256" key="8">
    <source>
        <dbReference type="ARBA" id="ARBA00022833"/>
    </source>
</evidence>
<reference evidence="12 13" key="1">
    <citation type="submission" date="2017-09" db="EMBL/GenBank/DDBJ databases">
        <title>WGS assembly of Aquilegia coerulea Goldsmith.</title>
        <authorList>
            <person name="Hodges S."/>
            <person name="Kramer E."/>
            <person name="Nordborg M."/>
            <person name="Tomkins J."/>
            <person name="Borevitz J."/>
            <person name="Derieg N."/>
            <person name="Yan J."/>
            <person name="Mihaltcheva S."/>
            <person name="Hayes R.D."/>
            <person name="Rokhsar D."/>
        </authorList>
    </citation>
    <scope>NUCLEOTIDE SEQUENCE [LARGE SCALE GENOMIC DNA]</scope>
    <source>
        <strain evidence="13">cv. Goldsmith</strain>
    </source>
</reference>
<dbReference type="InterPro" id="IPR001841">
    <property type="entry name" value="Znf_RING"/>
</dbReference>
<dbReference type="Proteomes" id="UP000230069">
    <property type="component" value="Unassembled WGS sequence"/>
</dbReference>
<dbReference type="PANTHER" id="PTHR22937">
    <property type="entry name" value="E3 UBIQUITIN-PROTEIN LIGASE RNF165"/>
    <property type="match status" value="1"/>
</dbReference>
<dbReference type="EMBL" id="KZ305024">
    <property type="protein sequence ID" value="PIA56538.1"/>
    <property type="molecule type" value="Genomic_DNA"/>
</dbReference>
<evidence type="ECO:0000256" key="3">
    <source>
        <dbReference type="ARBA" id="ARBA00012483"/>
    </source>
</evidence>
<evidence type="ECO:0000256" key="7">
    <source>
        <dbReference type="ARBA" id="ARBA00022786"/>
    </source>
</evidence>
<dbReference type="EC" id="2.3.2.27" evidence="3"/>
<dbReference type="SMART" id="SM00184">
    <property type="entry name" value="RING"/>
    <property type="match status" value="1"/>
</dbReference>
<evidence type="ECO:0000256" key="10">
    <source>
        <dbReference type="SAM" id="MobiDB-lite"/>
    </source>
</evidence>
<evidence type="ECO:0000259" key="11">
    <source>
        <dbReference type="PROSITE" id="PS50089"/>
    </source>
</evidence>
<dbReference type="GO" id="GO:0010228">
    <property type="term" value="P:vegetative to reproductive phase transition of meristem"/>
    <property type="evidence" value="ECO:0007669"/>
    <property type="project" value="UniProtKB-ARBA"/>
</dbReference>
<keyword evidence="13" id="KW-1185">Reference proteome</keyword>
<keyword evidence="5" id="KW-0479">Metal-binding</keyword>
<keyword evidence="4" id="KW-0808">Transferase</keyword>
<dbReference type="SUPFAM" id="SSF57850">
    <property type="entry name" value="RING/U-box"/>
    <property type="match status" value="1"/>
</dbReference>
<feature type="compositionally biased region" description="Polar residues" evidence="10">
    <location>
        <begin position="81"/>
        <end position="103"/>
    </location>
</feature>
<dbReference type="InterPro" id="IPR013083">
    <property type="entry name" value="Znf_RING/FYVE/PHD"/>
</dbReference>
<evidence type="ECO:0000256" key="2">
    <source>
        <dbReference type="ARBA" id="ARBA00004906"/>
    </source>
</evidence>
<evidence type="ECO:0000256" key="5">
    <source>
        <dbReference type="ARBA" id="ARBA00022723"/>
    </source>
</evidence>
<keyword evidence="7" id="KW-0833">Ubl conjugation pathway</keyword>
<evidence type="ECO:0000313" key="12">
    <source>
        <dbReference type="EMBL" id="PIA56539.1"/>
    </source>
</evidence>
<evidence type="ECO:0000256" key="1">
    <source>
        <dbReference type="ARBA" id="ARBA00000900"/>
    </source>
</evidence>
<dbReference type="Pfam" id="PF13639">
    <property type="entry name" value="zf-RING_2"/>
    <property type="match status" value="1"/>
</dbReference>
<dbReference type="PANTHER" id="PTHR22937:SF224">
    <property type="entry name" value="E3 UBIQUITIN-PROTEIN LIGASE MBR1-RELATED"/>
    <property type="match status" value="1"/>
</dbReference>
<feature type="region of interest" description="Disordered" evidence="10">
    <location>
        <begin position="69"/>
        <end position="103"/>
    </location>
</feature>
<organism evidence="12 13">
    <name type="scientific">Aquilegia coerulea</name>
    <name type="common">Rocky mountain columbine</name>
    <dbReference type="NCBI Taxonomy" id="218851"/>
    <lineage>
        <taxon>Eukaryota</taxon>
        <taxon>Viridiplantae</taxon>
        <taxon>Streptophyta</taxon>
        <taxon>Embryophyta</taxon>
        <taxon>Tracheophyta</taxon>
        <taxon>Spermatophyta</taxon>
        <taxon>Magnoliopsida</taxon>
        <taxon>Ranunculales</taxon>
        <taxon>Ranunculaceae</taxon>
        <taxon>Thalictroideae</taxon>
        <taxon>Aquilegia</taxon>
    </lineage>
</organism>
<evidence type="ECO:0000256" key="9">
    <source>
        <dbReference type="PROSITE-ProRule" id="PRU00175"/>
    </source>
</evidence>
<feature type="compositionally biased region" description="Basic and acidic residues" evidence="10">
    <location>
        <begin position="178"/>
        <end position="190"/>
    </location>
</feature>
<dbReference type="GO" id="GO:0043161">
    <property type="term" value="P:proteasome-mediated ubiquitin-dependent protein catabolic process"/>
    <property type="evidence" value="ECO:0007669"/>
    <property type="project" value="UniProtKB-ARBA"/>
</dbReference>
<feature type="compositionally biased region" description="Basic and acidic residues" evidence="10">
    <location>
        <begin position="69"/>
        <end position="79"/>
    </location>
</feature>
<comment type="pathway">
    <text evidence="2">Protein modification; protein ubiquitination.</text>
</comment>
<accession>A0A2G5ELB9</accession>
<evidence type="ECO:0000256" key="6">
    <source>
        <dbReference type="ARBA" id="ARBA00022771"/>
    </source>
</evidence>
<dbReference type="EMBL" id="KZ305024">
    <property type="protein sequence ID" value="PIA56539.1"/>
    <property type="molecule type" value="Genomic_DNA"/>
</dbReference>
<dbReference type="AlphaFoldDB" id="A0A2G5ELB9"/>
<name>A0A2G5ELB9_AQUCA</name>
<keyword evidence="8" id="KW-0862">Zinc</keyword>
<dbReference type="EMBL" id="KZ305024">
    <property type="protein sequence ID" value="PIA56537.1"/>
    <property type="molecule type" value="Genomic_DNA"/>
</dbReference>
<feature type="region of interest" description="Disordered" evidence="10">
    <location>
        <begin position="120"/>
        <end position="211"/>
    </location>
</feature>
<gene>
    <name evidence="12" type="ORF">AQUCO_00700704v1</name>
</gene>
<feature type="domain" description="RING-type" evidence="11">
    <location>
        <begin position="589"/>
        <end position="630"/>
    </location>
</feature>
<dbReference type="Gene3D" id="3.30.40.10">
    <property type="entry name" value="Zinc/RING finger domain, C3HC4 (zinc finger)"/>
    <property type="match status" value="1"/>
</dbReference>
<comment type="catalytic activity">
    <reaction evidence="1">
        <text>S-ubiquitinyl-[E2 ubiquitin-conjugating enzyme]-L-cysteine + [acceptor protein]-L-lysine = [E2 ubiquitin-conjugating enzyme]-L-cysteine + N(6)-ubiquitinyl-[acceptor protein]-L-lysine.</text>
        <dbReference type="EC" id="2.3.2.27"/>
    </reaction>
</comment>
<dbReference type="STRING" id="218851.A0A2G5ELB9"/>
<sequence length="640" mass="69495">MQQQRGTVGSFTETSEVGQQRTVGSFTETHELLHGTSLNNTGGGQQHLCNIPNQAENRVLSHHPSELEGRRYGLTDHPSHGSINLSLSSNQTANDSSNSQSTQFGRIPLDLNAVYAGNSSDTDQVQESDVFPHQYKPGGSEANDISTAGGPGNPSGIAFGSAGHVTVEGDGRPGCSSDGRRLPCKRKADDDVSGQLSQNGSPREQPAGGMVPARSVAYSSNAPFLTENSVAFNQQLPFSSQYEVGGRVAPSTIQPVVGAAGFPGDTQRSSRLRSVHGHLQDPQLRVIGRGRNGPSILSPTHYHTRDVIHIPGGPRTVGPLSEASSTTRYSNLASIMVRERPSVLPVELYPTNMPRAIQDLPMHNPTVHSTAVARHPTDLILTNANISLPGRPDSITEMGSSSRAGLHTQMPPNLSSSQHTLRLEGIRRTLLLATDSDSDEETIGPVLSPAISQQGNPQLFQGPVFGSDLQDDDVPETHLLSRALNAGRENRRRLLSEIRRVMALFRSGGYPNLQDLTLPHSLVFGLLDMHDGHRDMRLDVDNMSYEELLALEEHIGDVTTGLSEETIMKYLHRVRYLSPRCDASEAEPCCICQEEIVEQEEIGMLDCGHDFHTACIKRWLMEKNLCPICKTTALEELPDV</sequence>